<sequence>MTISSTENRKEYAGDGVTTVFSFPYYFLANGDLKVILKNDTTGVETLQVITTNYTVSGAGAQIGGSITMVVSPPLLTTLIIYRDPAITQGVDLVENDPEPAETLETAYDRLTMIAQRLSDRVDRAVTLTDGFDSTFDTHLPETLTAGTVFRVNDDGDGFVEGPTADDIEDAQANAAAAAASAAAAAASAAAAQATFYRDVIFKTSADSPYTVTSADNGKLISVVTTGGAVTINLPTISGVTLPFNVAVLLSVGANAITINRGGASDLIGSATSKTISTAGTGCQLIADDTPAPDAWSVLDYGTAADDSITTIKIRDGAVTRPKLASGAVAPVTNSTKTTTATAATTDDSLLLDTTSGAFTVTLYTAVGNAGRRLTLTKIDSATTAATIDASSTQTINGALTFKLATQFESVTIESDGANWVVVHHYIPSKWATLTGMAVVGLGTISQSNWFWKRNGDSVVINFTFKAGTTTATPGLITLPSWLTIDSAKRSTVDSSNYAGHGDMLDSAGSNLSASDAVLFYDGTNTDRVFFTNRSNASGSDFEYDKRNASDWFSTGFVFAGEFSVPISGWEA</sequence>
<evidence type="ECO:0000313" key="2">
    <source>
        <dbReference type="Proteomes" id="UP000321026"/>
    </source>
</evidence>
<comment type="caution">
    <text evidence="1">The sequence shown here is derived from an EMBL/GenBank/DDBJ whole genome shotgun (WGS) entry which is preliminary data.</text>
</comment>
<accession>A0A5C7J9H2</accession>
<protein>
    <recommendedName>
        <fullName evidence="3">Tail fiber protein</fullName>
    </recommendedName>
</protein>
<dbReference type="EMBL" id="SSDS01000041">
    <property type="protein sequence ID" value="TXG77622.1"/>
    <property type="molecule type" value="Genomic_DNA"/>
</dbReference>
<organism evidence="1 2">
    <name type="scientific">Candidatus Dojkabacteria bacterium</name>
    <dbReference type="NCBI Taxonomy" id="2099670"/>
    <lineage>
        <taxon>Bacteria</taxon>
        <taxon>Candidatus Dojkabacteria</taxon>
    </lineage>
</organism>
<name>A0A5C7J9H2_9BACT</name>
<evidence type="ECO:0000313" key="1">
    <source>
        <dbReference type="EMBL" id="TXG77622.1"/>
    </source>
</evidence>
<gene>
    <name evidence="1" type="ORF">E6Q11_02515</name>
</gene>
<proteinExistence type="predicted"/>
<evidence type="ECO:0008006" key="3">
    <source>
        <dbReference type="Google" id="ProtNLM"/>
    </source>
</evidence>
<dbReference type="AlphaFoldDB" id="A0A5C7J9H2"/>
<dbReference type="Proteomes" id="UP000321026">
    <property type="component" value="Unassembled WGS sequence"/>
</dbReference>
<reference evidence="1 2" key="1">
    <citation type="submission" date="2018-09" db="EMBL/GenBank/DDBJ databases">
        <title>Metagenome Assembled Genomes from an Advanced Water Purification Facility.</title>
        <authorList>
            <person name="Stamps B.W."/>
            <person name="Spear J.R."/>
        </authorList>
    </citation>
    <scope>NUCLEOTIDE SEQUENCE [LARGE SCALE GENOMIC DNA]</scope>
    <source>
        <strain evidence="1">Bin_63_2</strain>
    </source>
</reference>